<sequence>MYARAIDLTCAAIRIEPLYEPAHAALISAHLLEGSRPAALRQFHVYERLLAEELGLPPSEQLLELVLPLRTA</sequence>
<dbReference type="InterPro" id="IPR005158">
    <property type="entry name" value="BTAD"/>
</dbReference>
<dbReference type="InterPro" id="IPR011990">
    <property type="entry name" value="TPR-like_helical_dom_sf"/>
</dbReference>
<reference evidence="2 3" key="1">
    <citation type="submission" date="2019-03" db="EMBL/GenBank/DDBJ databases">
        <title>Three New Species of Nocardioides, Nocardioides euryhalodurans sp. nov., Nocardioides seonyuensis sp. nov. and Nocardioides eburneoflavus sp. nov., Iolated from Soil.</title>
        <authorList>
            <person name="Roh S.G."/>
            <person name="Lee C."/>
            <person name="Kim M.-K."/>
            <person name="Kim S.B."/>
        </authorList>
    </citation>
    <scope>NUCLEOTIDE SEQUENCE [LARGE SCALE GENOMIC DNA]</scope>
    <source>
        <strain evidence="2 3">MMS17-SY117</strain>
    </source>
</reference>
<dbReference type="AlphaFoldDB" id="A0A4P7GGH4"/>
<protein>
    <recommendedName>
        <fullName evidence="1">Bacterial transcriptional activator domain-containing protein</fullName>
    </recommendedName>
</protein>
<dbReference type="RefSeq" id="WP_135073082.1">
    <property type="nucleotide sequence ID" value="NZ_CP038267.1"/>
</dbReference>
<name>A0A4P7GGH4_9ACTN</name>
<organism evidence="2 3">
    <name type="scientific">Nocardioides euryhalodurans</name>
    <dbReference type="NCBI Taxonomy" id="2518370"/>
    <lineage>
        <taxon>Bacteria</taxon>
        <taxon>Bacillati</taxon>
        <taxon>Actinomycetota</taxon>
        <taxon>Actinomycetes</taxon>
        <taxon>Propionibacteriales</taxon>
        <taxon>Nocardioidaceae</taxon>
        <taxon>Nocardioides</taxon>
    </lineage>
</organism>
<dbReference type="EMBL" id="CP038267">
    <property type="protein sequence ID" value="QBR90958.1"/>
    <property type="molecule type" value="Genomic_DNA"/>
</dbReference>
<feature type="domain" description="Bacterial transcriptional activator" evidence="1">
    <location>
        <begin position="3"/>
        <end position="65"/>
    </location>
</feature>
<evidence type="ECO:0000259" key="1">
    <source>
        <dbReference type="Pfam" id="PF03704"/>
    </source>
</evidence>
<dbReference type="Pfam" id="PF03704">
    <property type="entry name" value="BTAD"/>
    <property type="match status" value="1"/>
</dbReference>
<dbReference type="KEGG" id="noy:EXE57_00740"/>
<accession>A0A4P7GGH4</accession>
<evidence type="ECO:0000313" key="2">
    <source>
        <dbReference type="EMBL" id="QBR90958.1"/>
    </source>
</evidence>
<dbReference type="Gene3D" id="1.25.40.10">
    <property type="entry name" value="Tetratricopeptide repeat domain"/>
    <property type="match status" value="1"/>
</dbReference>
<evidence type="ECO:0000313" key="3">
    <source>
        <dbReference type="Proteomes" id="UP000294894"/>
    </source>
</evidence>
<dbReference type="Proteomes" id="UP000294894">
    <property type="component" value="Chromosome"/>
</dbReference>
<keyword evidence="3" id="KW-1185">Reference proteome</keyword>
<proteinExistence type="predicted"/>
<dbReference type="OrthoDB" id="5509004at2"/>
<dbReference type="SUPFAM" id="SSF48452">
    <property type="entry name" value="TPR-like"/>
    <property type="match status" value="1"/>
</dbReference>
<gene>
    <name evidence="2" type="ORF">EXE57_00740</name>
</gene>